<dbReference type="Gene3D" id="1.10.260.40">
    <property type="entry name" value="lambda repressor-like DNA-binding domains"/>
    <property type="match status" value="1"/>
</dbReference>
<organism evidence="2 3">
    <name type="scientific">Pseudoduganella rivuli</name>
    <dbReference type="NCBI Taxonomy" id="2666085"/>
    <lineage>
        <taxon>Bacteria</taxon>
        <taxon>Pseudomonadati</taxon>
        <taxon>Pseudomonadota</taxon>
        <taxon>Betaproteobacteria</taxon>
        <taxon>Burkholderiales</taxon>
        <taxon>Oxalobacteraceae</taxon>
        <taxon>Telluria group</taxon>
        <taxon>Pseudoduganella</taxon>
    </lineage>
</organism>
<feature type="domain" description="HTH cro/C1-type" evidence="1">
    <location>
        <begin position="60"/>
        <end position="114"/>
    </location>
</feature>
<reference evidence="2 3" key="1">
    <citation type="submission" date="2019-11" db="EMBL/GenBank/DDBJ databases">
        <title>Novel species isolated from a subtropical stream in China.</title>
        <authorList>
            <person name="Lu H."/>
        </authorList>
    </citation>
    <scope>NUCLEOTIDE SEQUENCE [LARGE SCALE GENOMIC DNA]</scope>
    <source>
        <strain evidence="2 3">FT92W</strain>
    </source>
</reference>
<dbReference type="Pfam" id="PF01381">
    <property type="entry name" value="HTH_3"/>
    <property type="match status" value="1"/>
</dbReference>
<name>A0A7X2IK49_9BURK</name>
<proteinExistence type="predicted"/>
<dbReference type="PANTHER" id="PTHR35010:SF4">
    <property type="entry name" value="BLL5781 PROTEIN"/>
    <property type="match status" value="1"/>
</dbReference>
<dbReference type="CDD" id="cd00093">
    <property type="entry name" value="HTH_XRE"/>
    <property type="match status" value="1"/>
</dbReference>
<dbReference type="Proteomes" id="UP000446768">
    <property type="component" value="Unassembled WGS sequence"/>
</dbReference>
<dbReference type="InterPro" id="IPR001387">
    <property type="entry name" value="Cro/C1-type_HTH"/>
</dbReference>
<dbReference type="SUPFAM" id="SSF47413">
    <property type="entry name" value="lambda repressor-like DNA-binding domains"/>
    <property type="match status" value="1"/>
</dbReference>
<evidence type="ECO:0000313" key="3">
    <source>
        <dbReference type="Proteomes" id="UP000446768"/>
    </source>
</evidence>
<dbReference type="SMART" id="SM00530">
    <property type="entry name" value="HTH_XRE"/>
    <property type="match status" value="1"/>
</dbReference>
<evidence type="ECO:0000259" key="1">
    <source>
        <dbReference type="PROSITE" id="PS50943"/>
    </source>
</evidence>
<accession>A0A7X2IK49</accession>
<protein>
    <submittedName>
        <fullName evidence="2">Helix-turn-helix domain-containing protein</fullName>
    </submittedName>
</protein>
<dbReference type="AlphaFoldDB" id="A0A7X2IK49"/>
<evidence type="ECO:0000313" key="2">
    <source>
        <dbReference type="EMBL" id="MRV71032.1"/>
    </source>
</evidence>
<dbReference type="InterPro" id="IPR010982">
    <property type="entry name" value="Lambda_DNA-bd_dom_sf"/>
</dbReference>
<dbReference type="EMBL" id="WKJJ01000002">
    <property type="protein sequence ID" value="MRV71032.1"/>
    <property type="molecule type" value="Genomic_DNA"/>
</dbReference>
<dbReference type="PROSITE" id="PS50943">
    <property type="entry name" value="HTH_CROC1"/>
    <property type="match status" value="1"/>
</dbReference>
<dbReference type="GO" id="GO:0003677">
    <property type="term" value="F:DNA binding"/>
    <property type="evidence" value="ECO:0007669"/>
    <property type="project" value="InterPro"/>
</dbReference>
<keyword evidence="3" id="KW-1185">Reference proteome</keyword>
<dbReference type="Pfam" id="PF17765">
    <property type="entry name" value="MLTR_LBD"/>
    <property type="match status" value="1"/>
</dbReference>
<dbReference type="Gene3D" id="3.30.450.180">
    <property type="match status" value="1"/>
</dbReference>
<sequence length="326" mass="36632">MCKFFSIVSNLRQYLPGYDYLARHRRQRGNPYNTFHPTCQESTLSVATPEQYFSDFSAALRYWRGKRGYSQLRLSTDSGISQRHISFLESGRSQPSRELILKLGVVLDIPLRERNVMLLAAGFAPAYQERKMDDPELHAVKQALDFMLAQQAPYPALVVDRLWNLVMFNDPAAGFMKWLLDMPPDAPIPRDGSVNVLKLMMAPDGVRQYVRNEQDVGADLLHWIQREAMSDGPGSEATALLAELTALAGLDGAPPAPNLDRRALPFLPMQISKDGVELNLFTTITTLGTPHDVTVHELRLESFFPADEASAAWFRERGYLKHGLAA</sequence>
<gene>
    <name evidence="2" type="ORF">GJ700_04780</name>
</gene>
<comment type="caution">
    <text evidence="2">The sequence shown here is derived from an EMBL/GenBank/DDBJ whole genome shotgun (WGS) entry which is preliminary data.</text>
</comment>
<dbReference type="InterPro" id="IPR041413">
    <property type="entry name" value="MLTR_LBD"/>
</dbReference>
<dbReference type="PANTHER" id="PTHR35010">
    <property type="entry name" value="BLL4672 PROTEIN-RELATED"/>
    <property type="match status" value="1"/>
</dbReference>